<evidence type="ECO:0000259" key="2">
    <source>
        <dbReference type="Pfam" id="PF01927"/>
    </source>
</evidence>
<reference evidence="3 4" key="1">
    <citation type="submission" date="2016-10" db="EMBL/GenBank/DDBJ databases">
        <authorList>
            <person name="de Groot N.N."/>
        </authorList>
    </citation>
    <scope>NUCLEOTIDE SEQUENCE [LARGE SCALE GENOMIC DNA]</scope>
    <source>
        <strain evidence="3 4">IBRC-M10418</strain>
    </source>
</reference>
<dbReference type="Proteomes" id="UP000199215">
    <property type="component" value="Unassembled WGS sequence"/>
</dbReference>
<feature type="compositionally biased region" description="Acidic residues" evidence="1">
    <location>
        <begin position="7"/>
        <end position="28"/>
    </location>
</feature>
<gene>
    <name evidence="3" type="ORF">SAMN05192561_101437</name>
</gene>
<dbReference type="Pfam" id="PF01927">
    <property type="entry name" value="Mut7-C"/>
    <property type="match status" value="1"/>
</dbReference>
<sequence>MSREGGDSETVDGDETTDDGTTDDGTTDDETRPTGTEQFLVDVMCGTLATYLRFCGYDAAYALDRGVEDDDRIASIAAAEDRTLLTRDRELAERVDGALLLESRDPADQLAELAEAGVTIEIAETPRRCGRCNGRLDRVSDTPNRPAYVPSEGPVWRCRDCGQWFWKGSHWRDVRARIGAARST</sequence>
<name>A0A1H6HTL5_9EURY</name>
<evidence type="ECO:0000313" key="4">
    <source>
        <dbReference type="Proteomes" id="UP000199215"/>
    </source>
</evidence>
<dbReference type="OrthoDB" id="1266at2157"/>
<feature type="region of interest" description="Disordered" evidence="1">
    <location>
        <begin position="1"/>
        <end position="35"/>
    </location>
</feature>
<dbReference type="AlphaFoldDB" id="A0A1H6HTL5"/>
<accession>A0A1H6HTL5</accession>
<dbReference type="STRING" id="1267564.SAMN05192561_101437"/>
<evidence type="ECO:0000256" key="1">
    <source>
        <dbReference type="SAM" id="MobiDB-lite"/>
    </source>
</evidence>
<organism evidence="3 4">
    <name type="scientific">Halopenitus malekzadehii</name>
    <dbReference type="NCBI Taxonomy" id="1267564"/>
    <lineage>
        <taxon>Archaea</taxon>
        <taxon>Methanobacteriati</taxon>
        <taxon>Methanobacteriota</taxon>
        <taxon>Stenosarchaea group</taxon>
        <taxon>Halobacteria</taxon>
        <taxon>Halobacteriales</taxon>
        <taxon>Haloferacaceae</taxon>
        <taxon>Halopenitus</taxon>
    </lineage>
</organism>
<dbReference type="EMBL" id="FNWU01000001">
    <property type="protein sequence ID" value="SEH38926.1"/>
    <property type="molecule type" value="Genomic_DNA"/>
</dbReference>
<evidence type="ECO:0000313" key="3">
    <source>
        <dbReference type="EMBL" id="SEH38926.1"/>
    </source>
</evidence>
<feature type="domain" description="Mut7-C RNAse" evidence="2">
    <location>
        <begin position="38"/>
        <end position="177"/>
    </location>
</feature>
<proteinExistence type="predicted"/>
<keyword evidence="4" id="KW-1185">Reference proteome</keyword>
<dbReference type="RefSeq" id="WP_092813656.1">
    <property type="nucleotide sequence ID" value="NZ_FNWU01000001.1"/>
</dbReference>
<protein>
    <recommendedName>
        <fullName evidence="2">Mut7-C RNAse domain-containing protein</fullName>
    </recommendedName>
</protein>
<dbReference type="InterPro" id="IPR002782">
    <property type="entry name" value="Mut7-C_RNAse_dom"/>
</dbReference>
<dbReference type="PANTHER" id="PTHR39081">
    <property type="entry name" value="MUT7-C DOMAIN-CONTAINING PROTEIN"/>
    <property type="match status" value="1"/>
</dbReference>
<dbReference type="PANTHER" id="PTHR39081:SF1">
    <property type="entry name" value="MUT7-C RNASE DOMAIN-CONTAINING PROTEIN"/>
    <property type="match status" value="1"/>
</dbReference>